<reference evidence="1" key="2">
    <citation type="journal article" date="2022" name="New Phytol.">
        <title>Evolutionary transition to the ectomycorrhizal habit in the genomes of a hyperdiverse lineage of mushroom-forming fungi.</title>
        <authorList>
            <person name="Looney B."/>
            <person name="Miyauchi S."/>
            <person name="Morin E."/>
            <person name="Drula E."/>
            <person name="Courty P.E."/>
            <person name="Kohler A."/>
            <person name="Kuo A."/>
            <person name="LaButti K."/>
            <person name="Pangilinan J."/>
            <person name="Lipzen A."/>
            <person name="Riley R."/>
            <person name="Andreopoulos W."/>
            <person name="He G."/>
            <person name="Johnson J."/>
            <person name="Nolan M."/>
            <person name="Tritt A."/>
            <person name="Barry K.W."/>
            <person name="Grigoriev I.V."/>
            <person name="Nagy L.G."/>
            <person name="Hibbett D."/>
            <person name="Henrissat B."/>
            <person name="Matheny P.B."/>
            <person name="Labbe J."/>
            <person name="Martin F.M."/>
        </authorList>
    </citation>
    <scope>NUCLEOTIDE SEQUENCE</scope>
    <source>
        <strain evidence="1">FP105234-sp</strain>
    </source>
</reference>
<sequence length="1253" mass="137867">MASDIPLGSIVEIPLGRGVVRFYGITSFSPGKWVGIELSEAKGKNDGSVQGVPYFSCQMNYGVFVKASQVKVVSLPASPSPHNRTPPQASGARPTLGHARTSSTGVARVPSVRSVQSSVPPSPRAGSPLKASTSVAITRGARLAPPSPTKRASPSNIAPTPIRRPTASGRPSSIHESNLASRNGESQDTVPVARALPFKRVSSPPAPPPLRRPSFGATRESPRMSHTELRSPTPPIQPPSPPPAPPDPTVPLIEEIQGLHAKIRVLEAKRADDARHVRELETKLGEAESFVALRPKLQAKLSQLQTDLIATRRELADTQQLSELAESRNLDAQEQLEMAMLDKEVAEERAELAEAEVEELKEKLAVVEVELGVIKTGGSGASLASEDGGDPNVASSLPYIQLEKQNARLKEALVRLRDITSETEADQRRRIAEMEKDVLSVDDLQVQLDETLIKLANAEIQIEDLKAQLDDTIGVEEMLVPLTERNLLLGEKIEEMRITIEDLEALKELSDELEENHVETEKAMQDEINEKDVLISNQQRKIESLEDICQDLESTIGQFREFVLQLQSELDTLRSQTQTAQTESAAAASQTAAMMSLNMKLQSTASKHQAKHIDFEVKRIEASEAKELLSIIQPFLPQMYLETDSDATSCYLLFQRMAFKADLINNVTAQTHGLPDALNGPVSDTLVGVCELRGAIATLSTICKRFAAILRHCDVESFLSAGRLYPEIVPMEKRIDMHIDLLRREEFREMECASDINRIQAQFDHLAETYFEGFDLDLGERELGFALSLDHDLDVYASSVGLTKTAVEAIMGDEGNIAELGTIDAQAEFFEPIQKSLDQCKSAKVVSRKLAKRLEELTHDSAALKAHLAPRLKTLINYVSELVNFGIQLAQQTMPHIHEVRESKSAFQLGKVISYVRDTATSTVGKTRKDASSAWAALSDAIGQLIFEANSLLPITMENENIVKITGTAPWVVRVGEIKASMAVNVEAERKVAQLNEEMQSLMRTLKQREQGLQESSVKIELMERRMDAVKKQADTIVDLEGELSKARKQERAYEDAMEQLQADLDALEQENGKLKVASSNNEKQAPGNQASETETIAVEGNLETSYLLEQIEGFRGAVRFLRMENSYLKGQDLLKEIQDLAPLPAPTSRAPTPPLVASGLSDTDDSDNEAPAPAPTLRTLTTERKVLLRDVMSFSAGARVVDLSTARSGRAWVPTKKTAAYQVWERRVEAERLQRRVQGLVERTNSVLTRLG</sequence>
<evidence type="ECO:0000313" key="1">
    <source>
        <dbReference type="EMBL" id="KAI0042583.1"/>
    </source>
</evidence>
<gene>
    <name evidence="1" type="ORF">FA95DRAFT_1636409</name>
</gene>
<protein>
    <submittedName>
        <fullName evidence="1">Uncharacterized protein</fullName>
    </submittedName>
</protein>
<accession>A0ACB8RES7</accession>
<reference evidence="1" key="1">
    <citation type="submission" date="2021-02" db="EMBL/GenBank/DDBJ databases">
        <authorList>
            <consortium name="DOE Joint Genome Institute"/>
            <person name="Ahrendt S."/>
            <person name="Looney B.P."/>
            <person name="Miyauchi S."/>
            <person name="Morin E."/>
            <person name="Drula E."/>
            <person name="Courty P.E."/>
            <person name="Chicoki N."/>
            <person name="Fauchery L."/>
            <person name="Kohler A."/>
            <person name="Kuo A."/>
            <person name="Labutti K."/>
            <person name="Pangilinan J."/>
            <person name="Lipzen A."/>
            <person name="Riley R."/>
            <person name="Andreopoulos W."/>
            <person name="He G."/>
            <person name="Johnson J."/>
            <person name="Barry K.W."/>
            <person name="Grigoriev I.V."/>
            <person name="Nagy L."/>
            <person name="Hibbett D."/>
            <person name="Henrissat B."/>
            <person name="Matheny P.B."/>
            <person name="Labbe J."/>
            <person name="Martin F."/>
        </authorList>
    </citation>
    <scope>NUCLEOTIDE SEQUENCE</scope>
    <source>
        <strain evidence="1">FP105234-sp</strain>
    </source>
</reference>
<comment type="caution">
    <text evidence="1">The sequence shown here is derived from an EMBL/GenBank/DDBJ whole genome shotgun (WGS) entry which is preliminary data.</text>
</comment>
<proteinExistence type="predicted"/>
<evidence type="ECO:0000313" key="2">
    <source>
        <dbReference type="Proteomes" id="UP000814033"/>
    </source>
</evidence>
<name>A0ACB8RES7_9AGAM</name>
<dbReference type="Proteomes" id="UP000814033">
    <property type="component" value="Unassembled WGS sequence"/>
</dbReference>
<keyword evidence="2" id="KW-1185">Reference proteome</keyword>
<dbReference type="EMBL" id="MU276058">
    <property type="protein sequence ID" value="KAI0042583.1"/>
    <property type="molecule type" value="Genomic_DNA"/>
</dbReference>
<organism evidence="1 2">
    <name type="scientific">Auriscalpium vulgare</name>
    <dbReference type="NCBI Taxonomy" id="40419"/>
    <lineage>
        <taxon>Eukaryota</taxon>
        <taxon>Fungi</taxon>
        <taxon>Dikarya</taxon>
        <taxon>Basidiomycota</taxon>
        <taxon>Agaricomycotina</taxon>
        <taxon>Agaricomycetes</taxon>
        <taxon>Russulales</taxon>
        <taxon>Auriscalpiaceae</taxon>
        <taxon>Auriscalpium</taxon>
    </lineage>
</organism>